<feature type="compositionally biased region" description="Low complexity" evidence="1">
    <location>
        <begin position="180"/>
        <end position="193"/>
    </location>
</feature>
<comment type="caution">
    <text evidence="3">The sequence shown here is derived from an EMBL/GenBank/DDBJ whole genome shotgun (WGS) entry which is preliminary data.</text>
</comment>
<organism evidence="3 4">
    <name type="scientific">Coniochaeta pulveracea</name>
    <dbReference type="NCBI Taxonomy" id="177199"/>
    <lineage>
        <taxon>Eukaryota</taxon>
        <taxon>Fungi</taxon>
        <taxon>Dikarya</taxon>
        <taxon>Ascomycota</taxon>
        <taxon>Pezizomycotina</taxon>
        <taxon>Sordariomycetes</taxon>
        <taxon>Sordariomycetidae</taxon>
        <taxon>Coniochaetales</taxon>
        <taxon>Coniochaetaceae</taxon>
        <taxon>Coniochaeta</taxon>
    </lineage>
</organism>
<feature type="compositionally biased region" description="Polar residues" evidence="1">
    <location>
        <begin position="153"/>
        <end position="174"/>
    </location>
</feature>
<proteinExistence type="predicted"/>
<evidence type="ECO:0000259" key="2">
    <source>
        <dbReference type="Pfam" id="PF24808"/>
    </source>
</evidence>
<evidence type="ECO:0000313" key="4">
    <source>
        <dbReference type="Proteomes" id="UP000275385"/>
    </source>
</evidence>
<dbReference type="PANTHER" id="PTHR38118:SF2">
    <property type="entry name" value="CDP-ALCOHOL PHOSPHATIDYLTRANSFERASE PROTEIN"/>
    <property type="match status" value="1"/>
</dbReference>
<dbReference type="InterPro" id="IPR056124">
    <property type="entry name" value="DUF7707"/>
</dbReference>
<accession>A0A420Y9X8</accession>
<dbReference type="Proteomes" id="UP000275385">
    <property type="component" value="Unassembled WGS sequence"/>
</dbReference>
<reference evidence="3 4" key="1">
    <citation type="submission" date="2018-08" db="EMBL/GenBank/DDBJ databases">
        <title>Draft genome of the lignicolous fungus Coniochaeta pulveracea.</title>
        <authorList>
            <person name="Borstlap C.J."/>
            <person name="De Witt R.N."/>
            <person name="Botha A."/>
            <person name="Volschenk H."/>
        </authorList>
    </citation>
    <scope>NUCLEOTIDE SEQUENCE [LARGE SCALE GENOMIC DNA]</scope>
    <source>
        <strain evidence="3 4">CAB683</strain>
    </source>
</reference>
<evidence type="ECO:0000256" key="1">
    <source>
        <dbReference type="SAM" id="MobiDB-lite"/>
    </source>
</evidence>
<evidence type="ECO:0000313" key="3">
    <source>
        <dbReference type="EMBL" id="RKU44627.1"/>
    </source>
</evidence>
<feature type="domain" description="DUF7707" evidence="2">
    <location>
        <begin position="45"/>
        <end position="146"/>
    </location>
</feature>
<sequence>MLSSRSNRPAKRTTYSLNNPYYTMVSLRTTFLALAAAVAVSADYYIDPDSVDPSTRKTWCQQEISTCPLICQQVPPGTTETNTCDWETLTYGCVCGNGLQPNVSEYSLTLPFFTCQEFGIQCQKNCNGDNLCQAACLSDHPCGALSPKTNYSTTSTTMQKTESAGATATTSNQVFDGIPGTSATSTSSADSGNSNDQSAAAALNIGRSYGLAVVAGGIFAGFAFML</sequence>
<dbReference type="AlphaFoldDB" id="A0A420Y9X8"/>
<protein>
    <recommendedName>
        <fullName evidence="2">DUF7707 domain-containing protein</fullName>
    </recommendedName>
</protein>
<name>A0A420Y9X8_9PEZI</name>
<dbReference type="Pfam" id="PF24808">
    <property type="entry name" value="DUF7707"/>
    <property type="match status" value="1"/>
</dbReference>
<keyword evidence="4" id="KW-1185">Reference proteome</keyword>
<dbReference type="PANTHER" id="PTHR38118">
    <property type="entry name" value="ANCHORED CELL WALL PROTEIN 11-RELATED"/>
    <property type="match status" value="1"/>
</dbReference>
<dbReference type="EMBL" id="QVQW01000029">
    <property type="protein sequence ID" value="RKU44627.1"/>
    <property type="molecule type" value="Genomic_DNA"/>
</dbReference>
<feature type="region of interest" description="Disordered" evidence="1">
    <location>
        <begin position="153"/>
        <end position="193"/>
    </location>
</feature>
<dbReference type="OrthoDB" id="2439692at2759"/>
<gene>
    <name evidence="3" type="ORF">DL546_007213</name>
</gene>